<dbReference type="CDD" id="cd00303">
    <property type="entry name" value="retropepsin_like"/>
    <property type="match status" value="1"/>
</dbReference>
<protein>
    <submittedName>
        <fullName evidence="1">Reverse transcriptase domain-containing protein</fullName>
    </submittedName>
</protein>
<proteinExistence type="predicted"/>
<name>A0ABQ5J7J6_9ASTR</name>
<keyword evidence="2" id="KW-1185">Reference proteome</keyword>
<keyword evidence="1" id="KW-0695">RNA-directed DNA polymerase</keyword>
<evidence type="ECO:0000313" key="2">
    <source>
        <dbReference type="Proteomes" id="UP001151760"/>
    </source>
</evidence>
<dbReference type="EMBL" id="BQNB010021634">
    <property type="protein sequence ID" value="GJU08468.1"/>
    <property type="molecule type" value="Genomic_DNA"/>
</dbReference>
<comment type="caution">
    <text evidence="1">The sequence shown here is derived from an EMBL/GenBank/DDBJ whole genome shotgun (WGS) entry which is preliminary data.</text>
</comment>
<gene>
    <name evidence="1" type="ORF">Tco_1124898</name>
</gene>
<accession>A0ABQ5J7J6</accession>
<dbReference type="GO" id="GO:0003964">
    <property type="term" value="F:RNA-directed DNA polymerase activity"/>
    <property type="evidence" value="ECO:0007669"/>
    <property type="project" value="UniProtKB-KW"/>
</dbReference>
<dbReference type="PANTHER" id="PTHR33067">
    <property type="entry name" value="RNA-DIRECTED DNA POLYMERASE-RELATED"/>
    <property type="match status" value="1"/>
</dbReference>
<reference evidence="1" key="2">
    <citation type="submission" date="2022-01" db="EMBL/GenBank/DDBJ databases">
        <authorList>
            <person name="Yamashiro T."/>
            <person name="Shiraishi A."/>
            <person name="Satake H."/>
            <person name="Nakayama K."/>
        </authorList>
    </citation>
    <scope>NUCLEOTIDE SEQUENCE</scope>
</reference>
<keyword evidence="1" id="KW-0808">Transferase</keyword>
<dbReference type="Proteomes" id="UP001151760">
    <property type="component" value="Unassembled WGS sequence"/>
</dbReference>
<dbReference type="Pfam" id="PF08284">
    <property type="entry name" value="RVP_2"/>
    <property type="match status" value="1"/>
</dbReference>
<dbReference type="InterPro" id="IPR021109">
    <property type="entry name" value="Peptidase_aspartic_dom_sf"/>
</dbReference>
<sequence length="148" mass="16683">MKTTLPSTSRLNDDYWDELMETDGEKDLEAHYTNATPLGKALSRIEKDPGSFTLPCLINNITVKRPYGIAENVIVGIDKFTFPVDFIILDIPEDSKTPLILGRPFLSTAHAIIDVFKAKVTLNIGNDKIFFKRIKPTSNIIKRVFLDD</sequence>
<evidence type="ECO:0000313" key="1">
    <source>
        <dbReference type="EMBL" id="GJU08468.1"/>
    </source>
</evidence>
<organism evidence="1 2">
    <name type="scientific">Tanacetum coccineum</name>
    <dbReference type="NCBI Taxonomy" id="301880"/>
    <lineage>
        <taxon>Eukaryota</taxon>
        <taxon>Viridiplantae</taxon>
        <taxon>Streptophyta</taxon>
        <taxon>Embryophyta</taxon>
        <taxon>Tracheophyta</taxon>
        <taxon>Spermatophyta</taxon>
        <taxon>Magnoliopsida</taxon>
        <taxon>eudicotyledons</taxon>
        <taxon>Gunneridae</taxon>
        <taxon>Pentapetalae</taxon>
        <taxon>asterids</taxon>
        <taxon>campanulids</taxon>
        <taxon>Asterales</taxon>
        <taxon>Asteraceae</taxon>
        <taxon>Asteroideae</taxon>
        <taxon>Anthemideae</taxon>
        <taxon>Anthemidinae</taxon>
        <taxon>Tanacetum</taxon>
    </lineage>
</organism>
<dbReference type="Gene3D" id="2.40.70.10">
    <property type="entry name" value="Acid Proteases"/>
    <property type="match status" value="1"/>
</dbReference>
<reference evidence="1" key="1">
    <citation type="journal article" date="2022" name="Int. J. Mol. Sci.">
        <title>Draft Genome of Tanacetum Coccineum: Genomic Comparison of Closely Related Tanacetum-Family Plants.</title>
        <authorList>
            <person name="Yamashiro T."/>
            <person name="Shiraishi A."/>
            <person name="Nakayama K."/>
            <person name="Satake H."/>
        </authorList>
    </citation>
    <scope>NUCLEOTIDE SEQUENCE</scope>
</reference>
<keyword evidence="1" id="KW-0548">Nucleotidyltransferase</keyword>